<evidence type="ECO:0000256" key="1">
    <source>
        <dbReference type="SAM" id="Phobius"/>
    </source>
</evidence>
<keyword evidence="1" id="KW-0812">Transmembrane</keyword>
<protein>
    <submittedName>
        <fullName evidence="2">PH domain-containing protein</fullName>
    </submittedName>
</protein>
<dbReference type="AlphaFoldDB" id="A0A6I3LGE3"/>
<dbReference type="Proteomes" id="UP000438760">
    <property type="component" value="Unassembled WGS sequence"/>
</dbReference>
<feature type="transmembrane region" description="Helical" evidence="1">
    <location>
        <begin position="43"/>
        <end position="62"/>
    </location>
</feature>
<dbReference type="RefSeq" id="WP_155091003.1">
    <property type="nucleotide sequence ID" value="NZ_CP102754.1"/>
</dbReference>
<organism evidence="2 3">
    <name type="scientific">Myroides albus</name>
    <dbReference type="NCBI Taxonomy" id="2562892"/>
    <lineage>
        <taxon>Bacteria</taxon>
        <taxon>Pseudomonadati</taxon>
        <taxon>Bacteroidota</taxon>
        <taxon>Flavobacteriia</taxon>
        <taxon>Flavobacteriales</taxon>
        <taxon>Flavobacteriaceae</taxon>
        <taxon>Myroides</taxon>
    </lineage>
</organism>
<keyword evidence="3" id="KW-1185">Reference proteome</keyword>
<evidence type="ECO:0000313" key="2">
    <source>
        <dbReference type="EMBL" id="MTG96957.1"/>
    </source>
</evidence>
<gene>
    <name evidence="2" type="ORF">GJV76_02160</name>
</gene>
<keyword evidence="1" id="KW-0472">Membrane</keyword>
<dbReference type="EMBL" id="WMJX01000002">
    <property type="protein sequence ID" value="MTG96957.1"/>
    <property type="molecule type" value="Genomic_DNA"/>
</dbReference>
<name>A0A6I3LGE3_9FLAO</name>
<proteinExistence type="predicted"/>
<feature type="transmembrane region" description="Helical" evidence="1">
    <location>
        <begin position="12"/>
        <end position="31"/>
    </location>
</feature>
<dbReference type="OrthoDB" id="1442837at2"/>
<reference evidence="2 3" key="1">
    <citation type="submission" date="2019-11" db="EMBL/GenBank/DDBJ databases">
        <title>Genome of Strain BIT-d1.</title>
        <authorList>
            <person name="Yang Y."/>
        </authorList>
    </citation>
    <scope>NUCLEOTIDE SEQUENCE [LARGE SCALE GENOMIC DNA]</scope>
    <source>
        <strain evidence="2 3">BIT-d1</strain>
    </source>
</reference>
<sequence>MKYNYYNFPSRIVLLIISIGPFLGMGIYFLLQGIGFAKVLSVLLFFLFAVFFYKAFFMNVIIDEEGVKYQSLFRKQSFEWAELHDVLIVVRQRRSVPDFYKLNEWFDAGYSGKSYFLLFRTTDAFPENPMFMFSAPMSYHYISVQYRKGMEKIIREKLK</sequence>
<keyword evidence="1" id="KW-1133">Transmembrane helix</keyword>
<evidence type="ECO:0000313" key="3">
    <source>
        <dbReference type="Proteomes" id="UP000438760"/>
    </source>
</evidence>
<comment type="caution">
    <text evidence="2">The sequence shown here is derived from an EMBL/GenBank/DDBJ whole genome shotgun (WGS) entry which is preliminary data.</text>
</comment>
<accession>A0A6I3LGE3</accession>